<dbReference type="AlphaFoldDB" id="A0A4Q9LHG3"/>
<keyword evidence="2" id="KW-0378">Hydrolase</keyword>
<keyword evidence="8" id="KW-1185">Reference proteome</keyword>
<protein>
    <recommendedName>
        <fullName evidence="6">DEAD/DEAH-box helicase domain-containing protein</fullName>
    </recommendedName>
</protein>
<feature type="non-terminal residue" evidence="7">
    <location>
        <position position="325"/>
    </location>
</feature>
<dbReference type="OrthoDB" id="64767at2759"/>
<dbReference type="GO" id="GO:0016787">
    <property type="term" value="F:hydrolase activity"/>
    <property type="evidence" value="ECO:0007669"/>
    <property type="project" value="UniProtKB-KW"/>
</dbReference>
<feature type="domain" description="DEAD/DEAH-box helicase" evidence="6">
    <location>
        <begin position="222"/>
        <end position="288"/>
    </location>
</feature>
<dbReference type="InterPro" id="IPR027417">
    <property type="entry name" value="P-loop_NTPase"/>
</dbReference>
<evidence type="ECO:0000256" key="3">
    <source>
        <dbReference type="ARBA" id="ARBA00022806"/>
    </source>
</evidence>
<evidence type="ECO:0000256" key="1">
    <source>
        <dbReference type="ARBA" id="ARBA00022741"/>
    </source>
</evidence>
<keyword evidence="1" id="KW-0547">Nucleotide-binding</keyword>
<evidence type="ECO:0000313" key="7">
    <source>
        <dbReference type="EMBL" id="TBU07569.1"/>
    </source>
</evidence>
<evidence type="ECO:0000259" key="6">
    <source>
        <dbReference type="Pfam" id="PF00270"/>
    </source>
</evidence>
<organism evidence="7 8">
    <name type="scientific">Hamiltosporidium tvaerminnensis</name>
    <dbReference type="NCBI Taxonomy" id="1176355"/>
    <lineage>
        <taxon>Eukaryota</taxon>
        <taxon>Fungi</taxon>
        <taxon>Fungi incertae sedis</taxon>
        <taxon>Microsporidia</taxon>
        <taxon>Dubosqiidae</taxon>
        <taxon>Hamiltosporidium</taxon>
    </lineage>
</organism>
<dbReference type="Pfam" id="PF00270">
    <property type="entry name" value="DEAD"/>
    <property type="match status" value="1"/>
</dbReference>
<dbReference type="GO" id="GO:0005524">
    <property type="term" value="F:ATP binding"/>
    <property type="evidence" value="ECO:0007669"/>
    <property type="project" value="UniProtKB-KW"/>
</dbReference>
<feature type="region of interest" description="Disordered" evidence="5">
    <location>
        <begin position="59"/>
        <end position="175"/>
    </location>
</feature>
<gene>
    <name evidence="7" type="ORF">CWI38_2382p0010</name>
</gene>
<evidence type="ECO:0000256" key="2">
    <source>
        <dbReference type="ARBA" id="ARBA00022801"/>
    </source>
</evidence>
<feature type="compositionally biased region" description="Low complexity" evidence="5">
    <location>
        <begin position="88"/>
        <end position="122"/>
    </location>
</feature>
<sequence length="325" mass="36675">MPLPENLKKIISSSKIHPINPTLSLLLTPTYFSYNYNIDNTITLFSHTITSTINNTLIDSSIPSNTNTTNNTLKNTPANNTPYTNSINNTPYTNTMNNTPTEEQDSSSSFFSSEETEPTNSTDKNKDKSKDIDMDKSKDIDMDKSKDIGRDKSKDIDRDKSKDIDRDKSKDIDRDKSKDIDRDIKNTTNNNNNINNNTFYKFIPTSFTPPPIKHPFPYKLDPFQLQSIYLLNNNKHTLVTAHTSSGKTLIAHFLFNNSINNNTTTIYTSPLKALCNQKYYNTCEYYKGYRDSRGGVSEEGCGLKGVSDSIGNYNPVSKSTNEQQG</sequence>
<dbReference type="GO" id="GO:0003676">
    <property type="term" value="F:nucleic acid binding"/>
    <property type="evidence" value="ECO:0007669"/>
    <property type="project" value="InterPro"/>
</dbReference>
<proteinExistence type="predicted"/>
<dbReference type="InterPro" id="IPR011545">
    <property type="entry name" value="DEAD/DEAH_box_helicase_dom"/>
</dbReference>
<evidence type="ECO:0000256" key="5">
    <source>
        <dbReference type="SAM" id="MobiDB-lite"/>
    </source>
</evidence>
<dbReference type="GO" id="GO:0005634">
    <property type="term" value="C:nucleus"/>
    <property type="evidence" value="ECO:0007669"/>
    <property type="project" value="TreeGrafter"/>
</dbReference>
<accession>A0A4Q9LHG3</accession>
<dbReference type="STRING" id="1176355.A0A4Q9LHG3"/>
<evidence type="ECO:0000313" key="8">
    <source>
        <dbReference type="Proteomes" id="UP000292282"/>
    </source>
</evidence>
<dbReference type="EMBL" id="PITK01002382">
    <property type="protein sequence ID" value="TBU07569.1"/>
    <property type="molecule type" value="Genomic_DNA"/>
</dbReference>
<dbReference type="PANTHER" id="PTHR47961:SF8">
    <property type="entry name" value="DEXH-BOX ATP-DEPENDENT RNA HELICASE DEXH15 CHLOROPLASTIC"/>
    <property type="match status" value="1"/>
</dbReference>
<comment type="caution">
    <text evidence="7">The sequence shown here is derived from an EMBL/GenBank/DDBJ whole genome shotgun (WGS) entry which is preliminary data.</text>
</comment>
<keyword evidence="4" id="KW-0067">ATP-binding</keyword>
<keyword evidence="3" id="KW-0347">Helicase</keyword>
<dbReference type="PANTHER" id="PTHR47961">
    <property type="entry name" value="DNA POLYMERASE THETA, PUTATIVE (AFU_ORTHOLOGUE AFUA_1G05260)-RELATED"/>
    <property type="match status" value="1"/>
</dbReference>
<feature type="compositionally biased region" description="Basic and acidic residues" evidence="5">
    <location>
        <begin position="123"/>
        <end position="175"/>
    </location>
</feature>
<dbReference type="InterPro" id="IPR050474">
    <property type="entry name" value="Hel308_SKI2-like"/>
</dbReference>
<dbReference type="SUPFAM" id="SSF52540">
    <property type="entry name" value="P-loop containing nucleoside triphosphate hydrolases"/>
    <property type="match status" value="1"/>
</dbReference>
<reference evidence="7 8" key="1">
    <citation type="submission" date="2017-12" db="EMBL/GenBank/DDBJ databases">
        <authorList>
            <person name="Pombert J.-F."/>
            <person name="Haag K.L."/>
            <person name="Ebert D."/>
        </authorList>
    </citation>
    <scope>NUCLEOTIDE SEQUENCE [LARGE SCALE GENOMIC DNA]</scope>
    <source>
        <strain evidence="7">IL-G-3</strain>
    </source>
</reference>
<dbReference type="Gene3D" id="3.40.50.300">
    <property type="entry name" value="P-loop containing nucleotide triphosphate hydrolases"/>
    <property type="match status" value="1"/>
</dbReference>
<dbReference type="VEuPathDB" id="MicrosporidiaDB:CWI38_2382p0010"/>
<dbReference type="GO" id="GO:0004386">
    <property type="term" value="F:helicase activity"/>
    <property type="evidence" value="ECO:0007669"/>
    <property type="project" value="UniProtKB-KW"/>
</dbReference>
<dbReference type="Proteomes" id="UP000292282">
    <property type="component" value="Unassembled WGS sequence"/>
</dbReference>
<evidence type="ECO:0000256" key="4">
    <source>
        <dbReference type="ARBA" id="ARBA00022840"/>
    </source>
</evidence>
<feature type="compositionally biased region" description="Low complexity" evidence="5">
    <location>
        <begin position="65"/>
        <end position="81"/>
    </location>
</feature>
<name>A0A4Q9LHG3_9MICR</name>